<feature type="transmembrane region" description="Helical" evidence="10">
    <location>
        <begin position="827"/>
        <end position="845"/>
    </location>
</feature>
<keyword evidence="4 11" id="KW-0732">Signal</keyword>
<feature type="transmembrane region" description="Helical" evidence="10">
    <location>
        <begin position="1007"/>
        <end position="1030"/>
    </location>
</feature>
<evidence type="ECO:0000256" key="1">
    <source>
        <dbReference type="ARBA" id="ARBA00004141"/>
    </source>
</evidence>
<dbReference type="SUPFAM" id="SSF81321">
    <property type="entry name" value="Family A G protein-coupled receptor-like"/>
    <property type="match status" value="1"/>
</dbReference>
<feature type="region of interest" description="Disordered" evidence="9">
    <location>
        <begin position="1152"/>
        <end position="1182"/>
    </location>
</feature>
<keyword evidence="8" id="KW-0325">Glycoprotein</keyword>
<evidence type="ECO:0000313" key="14">
    <source>
        <dbReference type="EMBL" id="CAH1798875.1"/>
    </source>
</evidence>
<comment type="subcellular location">
    <subcellularLocation>
        <location evidence="1">Membrane</location>
        <topology evidence="1">Multi-pass membrane protein</topology>
    </subcellularLocation>
</comment>
<feature type="compositionally biased region" description="Basic and acidic residues" evidence="9">
    <location>
        <begin position="168"/>
        <end position="183"/>
    </location>
</feature>
<dbReference type="PROSITE" id="PS50221">
    <property type="entry name" value="GAIN_B"/>
    <property type="match status" value="1"/>
</dbReference>
<keyword evidence="6 10" id="KW-0472">Membrane</keyword>
<feature type="domain" description="G-protein coupled receptors family 2 profile 2" evidence="13">
    <location>
        <begin position="782"/>
        <end position="1031"/>
    </location>
</feature>
<dbReference type="PROSITE" id="PS00650">
    <property type="entry name" value="G_PROTEIN_RECEP_F2_2"/>
    <property type="match status" value="1"/>
</dbReference>
<dbReference type="SMART" id="SM00303">
    <property type="entry name" value="GPS"/>
    <property type="match status" value="1"/>
</dbReference>
<evidence type="ECO:0000259" key="12">
    <source>
        <dbReference type="PROSITE" id="PS50221"/>
    </source>
</evidence>
<dbReference type="Gene3D" id="2.60.120.740">
    <property type="match status" value="1"/>
</dbReference>
<feature type="compositionally biased region" description="Polar residues" evidence="9">
    <location>
        <begin position="1159"/>
        <end position="1182"/>
    </location>
</feature>
<dbReference type="PRINTS" id="PR00249">
    <property type="entry name" value="GPCRSECRETIN"/>
</dbReference>
<dbReference type="PROSITE" id="PS50261">
    <property type="entry name" value="G_PROTEIN_RECEP_F2_4"/>
    <property type="match status" value="1"/>
</dbReference>
<feature type="transmembrane region" description="Helical" evidence="10">
    <location>
        <begin position="781"/>
        <end position="807"/>
    </location>
</feature>
<feature type="chain" id="PRO_5035777338" evidence="11">
    <location>
        <begin position="22"/>
        <end position="1182"/>
    </location>
</feature>
<dbReference type="Gene3D" id="1.20.1070.10">
    <property type="entry name" value="Rhodopsin 7-helix transmembrane proteins"/>
    <property type="match status" value="1"/>
</dbReference>
<evidence type="ECO:0000256" key="11">
    <source>
        <dbReference type="SAM" id="SignalP"/>
    </source>
</evidence>
<comment type="similarity">
    <text evidence="2">Belongs to the G-protein coupled receptor 2 family. Adhesion G-protein coupled receptor (ADGR) subfamily.</text>
</comment>
<dbReference type="InterPro" id="IPR043159">
    <property type="entry name" value="Lectin_gal-bd_sf"/>
</dbReference>
<evidence type="ECO:0000256" key="10">
    <source>
        <dbReference type="SAM" id="Phobius"/>
    </source>
</evidence>
<evidence type="ECO:0000256" key="9">
    <source>
        <dbReference type="SAM" id="MobiDB-lite"/>
    </source>
</evidence>
<evidence type="ECO:0000313" key="15">
    <source>
        <dbReference type="Proteomes" id="UP000749559"/>
    </source>
</evidence>
<protein>
    <submittedName>
        <fullName evidence="14">Uncharacterized protein</fullName>
    </submittedName>
</protein>
<dbReference type="GO" id="GO:0004930">
    <property type="term" value="F:G protein-coupled receptor activity"/>
    <property type="evidence" value="ECO:0007669"/>
    <property type="project" value="InterPro"/>
</dbReference>
<feature type="signal peptide" evidence="11">
    <location>
        <begin position="1"/>
        <end position="21"/>
    </location>
</feature>
<dbReference type="Proteomes" id="UP000749559">
    <property type="component" value="Unassembled WGS sequence"/>
</dbReference>
<keyword evidence="3 10" id="KW-0812">Transmembrane</keyword>
<feature type="region of interest" description="Disordered" evidence="9">
    <location>
        <begin position="148"/>
        <end position="293"/>
    </location>
</feature>
<dbReference type="InterPro" id="IPR000203">
    <property type="entry name" value="GPS"/>
</dbReference>
<dbReference type="PANTHER" id="PTHR12011:SF347">
    <property type="entry name" value="FI21270P1-RELATED"/>
    <property type="match status" value="1"/>
</dbReference>
<feature type="domain" description="GAIN-B" evidence="12">
    <location>
        <begin position="615"/>
        <end position="773"/>
    </location>
</feature>
<evidence type="ECO:0000256" key="3">
    <source>
        <dbReference type="ARBA" id="ARBA00022692"/>
    </source>
</evidence>
<accession>A0A8S4PX74</accession>
<gene>
    <name evidence="14" type="ORF">OFUS_LOCUS22956</name>
</gene>
<dbReference type="InterPro" id="IPR017983">
    <property type="entry name" value="GPCR_2_secretin-like_CS"/>
</dbReference>
<comment type="caution">
    <text evidence="14">The sequence shown here is derived from an EMBL/GenBank/DDBJ whole genome shotgun (WGS) entry which is preliminary data.</text>
</comment>
<feature type="compositionally biased region" description="Polar residues" evidence="9">
    <location>
        <begin position="1112"/>
        <end position="1136"/>
    </location>
</feature>
<dbReference type="AlphaFoldDB" id="A0A8S4PX74"/>
<keyword evidence="15" id="KW-1185">Reference proteome</keyword>
<keyword evidence="7" id="KW-1015">Disulfide bond</keyword>
<feature type="compositionally biased region" description="Low complexity" evidence="9">
    <location>
        <begin position="284"/>
        <end position="293"/>
    </location>
</feature>
<evidence type="ECO:0000256" key="8">
    <source>
        <dbReference type="ARBA" id="ARBA00023180"/>
    </source>
</evidence>
<organism evidence="14 15">
    <name type="scientific">Owenia fusiformis</name>
    <name type="common">Polychaete worm</name>
    <dbReference type="NCBI Taxonomy" id="6347"/>
    <lineage>
        <taxon>Eukaryota</taxon>
        <taxon>Metazoa</taxon>
        <taxon>Spiralia</taxon>
        <taxon>Lophotrochozoa</taxon>
        <taxon>Annelida</taxon>
        <taxon>Polychaeta</taxon>
        <taxon>Sedentaria</taxon>
        <taxon>Canalipalpata</taxon>
        <taxon>Sabellida</taxon>
        <taxon>Oweniida</taxon>
        <taxon>Oweniidae</taxon>
        <taxon>Owenia</taxon>
    </lineage>
</organism>
<feature type="transmembrane region" description="Helical" evidence="10">
    <location>
        <begin position="937"/>
        <end position="960"/>
    </location>
</feature>
<dbReference type="InterPro" id="IPR046338">
    <property type="entry name" value="GAIN_dom_sf"/>
</dbReference>
<proteinExistence type="inferred from homology"/>
<sequence>MCILIPCGVFILLLRVVPVITKRADTVEKRSCDEPASGFLCPGQQSKWLQLRCAPEYVMIKTASYGMSPEVLNGRDFQEECPDFDATAVGSSVCWSTEVPSTVLNSCKDKKVCQITPATLGDSPCESDIAFFTVTYACSNTSCGFDNPPGGDGLPIESDDDIGGSMAEENKKYDKNSDADNKNNKKGGASKKDDKKGGSSTNDDKKGGSSKNDDKKDDSSKYDNKKGRFSKNNDKKGGASKSDESKEDSSKEEESKDDPDRDDNKKGGSSGMDTQIDGTDEETGTSTLESTSTSFTTELFQNLTTEEFEVSTIRQEFITSASRNDDVTAVTEADALNATKDEITIGQEITEKQDEDTTMPYVPTTTSVTKRDSVTLNEQLEISTERPEPITFKNDGVNVANKEDLFAITTRQNITQGQADTTTPYLPTKIITQKDQINVTEDEEGKNITATTSNYFTTNPLQNITSEEIEVTTTTIKRPELKGFSSLNDDVIPNDQINVTENEEGKNITSTTSNYFTTKPLQNVVQEEDALTYNGEGYRIDENDMKKLWIQDIVKLLSILTNATGSSELKHLQHESRLEAIDYIRVIDSVLTRMKEPFTFQPIATKSLVWELKIQTIIEHSKVTGAILFPESSNATSHISLPFQVFKGQNVSSVVSILYRNMTEVLGPIEQRNGHNNVIGDDIVSTVILPKPKVPLLEPIQLQFKHLSVRKNSGTNRYLHRKCVFLDTTASSKGLTVWSEEGCNVTYTDDNVTRCSCNHLTNFAVLVRFTDTEISVEHETILGVISLLGVSISLLGELITLFAILTVRTNNNNYGAGFDIEKKTIRVNLLVTMAATHVVFLIGAAVDIISNMILCKVMAIVLHYFLLLSFMWMLAEGYYLYRNIVRAYNEKMDLKILIALFYGFPGLYIAVSASVGYDYYGTLDGCWLSLTTNFRWVLITPLLLIILINTVILGMVIRVIHTLSHVDYEDKITKAKASIKAVVVLFPILGLSWLLAGLTIIQRGYIVYQYLFAICNSFQGLFIFVFHCLLNTEVRTSLISKLSQWRDECSCLSCPSSCISCPDLVCFTHKSRLKKVTVSIKRKRHGSLSSEMYVIRKVPVDKTLAEPEDEQLPNSISNSSENLTTRASSPSINSKDTSIWNTTKRWMLPKADIYKKPDSATSQRSQSSNNGYQSNTTNTSLH</sequence>
<reference evidence="14" key="1">
    <citation type="submission" date="2022-03" db="EMBL/GenBank/DDBJ databases">
        <authorList>
            <person name="Martin C."/>
        </authorList>
    </citation>
    <scope>NUCLEOTIDE SEQUENCE</scope>
</reference>
<dbReference type="GO" id="GO:0005886">
    <property type="term" value="C:plasma membrane"/>
    <property type="evidence" value="ECO:0007669"/>
    <property type="project" value="TreeGrafter"/>
</dbReference>
<dbReference type="FunFam" id="1.20.1070.10:FF:000058">
    <property type="entry name" value="Adhesion G protein-coupled receptor F5"/>
    <property type="match status" value="1"/>
</dbReference>
<feature type="transmembrane region" description="Helical" evidence="10">
    <location>
        <begin position="896"/>
        <end position="917"/>
    </location>
</feature>
<keyword evidence="5 10" id="KW-1133">Transmembrane helix</keyword>
<evidence type="ECO:0000256" key="5">
    <source>
        <dbReference type="ARBA" id="ARBA00022989"/>
    </source>
</evidence>
<dbReference type="Pfam" id="PF00002">
    <property type="entry name" value="7tm_2"/>
    <property type="match status" value="1"/>
</dbReference>
<feature type="compositionally biased region" description="Basic and acidic residues" evidence="9">
    <location>
        <begin position="190"/>
        <end position="266"/>
    </location>
</feature>
<evidence type="ECO:0000259" key="13">
    <source>
        <dbReference type="PROSITE" id="PS50261"/>
    </source>
</evidence>
<feature type="transmembrane region" description="Helical" evidence="10">
    <location>
        <begin position="981"/>
        <end position="1001"/>
    </location>
</feature>
<dbReference type="InterPro" id="IPR017981">
    <property type="entry name" value="GPCR_2-like_7TM"/>
</dbReference>
<evidence type="ECO:0000256" key="6">
    <source>
        <dbReference type="ARBA" id="ARBA00023136"/>
    </source>
</evidence>
<dbReference type="GO" id="GO:0007166">
    <property type="term" value="P:cell surface receptor signaling pathway"/>
    <property type="evidence" value="ECO:0007669"/>
    <property type="project" value="InterPro"/>
</dbReference>
<name>A0A8S4PX74_OWEFU</name>
<evidence type="ECO:0000256" key="2">
    <source>
        <dbReference type="ARBA" id="ARBA00007343"/>
    </source>
</evidence>
<dbReference type="EMBL" id="CAIIXF020000011">
    <property type="protein sequence ID" value="CAH1798875.1"/>
    <property type="molecule type" value="Genomic_DNA"/>
</dbReference>
<dbReference type="InterPro" id="IPR000832">
    <property type="entry name" value="GPCR_2_secretin-like"/>
</dbReference>
<dbReference type="OrthoDB" id="347083at2759"/>
<dbReference type="Pfam" id="PF01825">
    <property type="entry name" value="GPS"/>
    <property type="match status" value="1"/>
</dbReference>
<evidence type="ECO:0000256" key="7">
    <source>
        <dbReference type="ARBA" id="ARBA00023157"/>
    </source>
</evidence>
<feature type="transmembrane region" description="Helical" evidence="10">
    <location>
        <begin position="857"/>
        <end position="875"/>
    </location>
</feature>
<dbReference type="InterPro" id="IPR057244">
    <property type="entry name" value="GAIN_B"/>
</dbReference>
<evidence type="ECO:0000256" key="4">
    <source>
        <dbReference type="ARBA" id="ARBA00022729"/>
    </source>
</evidence>
<dbReference type="Gene3D" id="2.60.220.50">
    <property type="match status" value="1"/>
</dbReference>
<dbReference type="PANTHER" id="PTHR12011">
    <property type="entry name" value="ADHESION G-PROTEIN COUPLED RECEPTOR"/>
    <property type="match status" value="1"/>
</dbReference>
<feature type="region of interest" description="Disordered" evidence="9">
    <location>
        <begin position="1106"/>
        <end position="1136"/>
    </location>
</feature>